<evidence type="ECO:0000313" key="2">
    <source>
        <dbReference type="Proteomes" id="UP000233100"/>
    </source>
</evidence>
<dbReference type="PANTHER" id="PTHR12138">
    <property type="entry name" value="PRIMATE-EXPANDED PROTEIN FAMILY"/>
    <property type="match status" value="1"/>
</dbReference>
<organism evidence="1 2">
    <name type="scientific">Macaca fascicularis</name>
    <name type="common">Crab-eating macaque</name>
    <name type="synonym">Cynomolgus monkey</name>
    <dbReference type="NCBI Taxonomy" id="9541"/>
    <lineage>
        <taxon>Eukaryota</taxon>
        <taxon>Metazoa</taxon>
        <taxon>Chordata</taxon>
        <taxon>Craniata</taxon>
        <taxon>Vertebrata</taxon>
        <taxon>Euteleostomi</taxon>
        <taxon>Mammalia</taxon>
        <taxon>Eutheria</taxon>
        <taxon>Euarchontoglires</taxon>
        <taxon>Primates</taxon>
        <taxon>Haplorrhini</taxon>
        <taxon>Catarrhini</taxon>
        <taxon>Cercopithecidae</taxon>
        <taxon>Cercopithecinae</taxon>
        <taxon>Macaca</taxon>
    </lineage>
</organism>
<reference evidence="1 2" key="1">
    <citation type="submission" date="2013-03" db="EMBL/GenBank/DDBJ databases">
        <authorList>
            <person name="Warren W."/>
            <person name="Wilson R.K."/>
        </authorList>
    </citation>
    <scope>NUCLEOTIDE SEQUENCE</scope>
</reference>
<name>A0A7N9CHG8_MACFA</name>
<evidence type="ECO:0000313" key="1">
    <source>
        <dbReference type="Ensembl" id="ENSMFAP00000051114.1"/>
    </source>
</evidence>
<proteinExistence type="predicted"/>
<sequence length="209" mass="22115">MAQSRLECSSAVSAHCNLHLPGSNNSPASASRVAGITGVCHHAQLIFVFLVETGFCHVGQAGFKLLTSGDLSPLASQSAGMTGMSHRARPCSLLSTPVIGALRCSHFTDEELGQRGEVTQHSYTCAGPDLTSSVSSFKTHGLKPLCCLLLNYFYTFAVTHISLKPVFDVKIPPAVHASGSAKASALVTHLLSVLIQRWGLPKPCPNYVT</sequence>
<dbReference type="AlphaFoldDB" id="A0A7N9CHG8"/>
<dbReference type="Ensembl" id="ENSMFAT00000081578.1">
    <property type="protein sequence ID" value="ENSMFAP00000051114.1"/>
    <property type="gene ID" value="ENSMFAG00000060205.1"/>
</dbReference>
<keyword evidence="2" id="KW-1185">Reference proteome</keyword>
<accession>A0A7N9CHG8</accession>
<dbReference type="PRINTS" id="PR02045">
    <property type="entry name" value="F138DOMAIN"/>
</dbReference>
<dbReference type="GeneTree" id="ENSGT01120000271815"/>
<reference evidence="1" key="3">
    <citation type="submission" date="2025-09" db="UniProtKB">
        <authorList>
            <consortium name="Ensembl"/>
        </authorList>
    </citation>
    <scope>IDENTIFICATION</scope>
</reference>
<protein>
    <submittedName>
        <fullName evidence="1">Uncharacterized protein</fullName>
    </submittedName>
</protein>
<dbReference type="PANTHER" id="PTHR12138:SF133">
    <property type="entry name" value="SECRETED PROTEIN"/>
    <property type="match status" value="1"/>
</dbReference>
<reference evidence="1" key="2">
    <citation type="submission" date="2025-08" db="UniProtKB">
        <authorList>
            <consortium name="Ensembl"/>
        </authorList>
    </citation>
    <scope>IDENTIFICATION</scope>
</reference>
<dbReference type="Proteomes" id="UP000233100">
    <property type="component" value="Chromosome 10"/>
</dbReference>